<dbReference type="PANTHER" id="PTHR33377">
    <property type="entry name" value="OS10G0134700 PROTEIN-RELATED"/>
    <property type="match status" value="1"/>
</dbReference>
<reference evidence="1" key="2">
    <citation type="submission" date="2018-03" db="EMBL/GenBank/DDBJ databases">
        <title>The Triticum urartu genome reveals the dynamic nature of wheat genome evolution.</title>
        <authorList>
            <person name="Ling H."/>
            <person name="Ma B."/>
            <person name="Shi X."/>
            <person name="Liu H."/>
            <person name="Dong L."/>
            <person name="Sun H."/>
            <person name="Cao Y."/>
            <person name="Gao Q."/>
            <person name="Zheng S."/>
            <person name="Li Y."/>
            <person name="Yu Y."/>
            <person name="Du H."/>
            <person name="Qi M."/>
            <person name="Li Y."/>
            <person name="Yu H."/>
            <person name="Cui Y."/>
            <person name="Wang N."/>
            <person name="Chen C."/>
            <person name="Wu H."/>
            <person name="Zhao Y."/>
            <person name="Zhang J."/>
            <person name="Li Y."/>
            <person name="Zhou W."/>
            <person name="Zhang B."/>
            <person name="Hu W."/>
            <person name="Eijk M."/>
            <person name="Tang J."/>
            <person name="Witsenboer H."/>
            <person name="Zhao S."/>
            <person name="Li Z."/>
            <person name="Zhang A."/>
            <person name="Wang D."/>
            <person name="Liang C."/>
        </authorList>
    </citation>
    <scope>NUCLEOTIDE SEQUENCE [LARGE SCALE GENOMIC DNA]</scope>
    <source>
        <strain evidence="1">cv. G1812</strain>
    </source>
</reference>
<gene>
    <name evidence="1" type="primary">LOC125545810</name>
</gene>
<dbReference type="Gramene" id="TuG1812G0300004721.01.T01">
    <property type="protein sequence ID" value="TuG1812G0300004721.01.T01.cds405200"/>
    <property type="gene ID" value="TuG1812G0300004721.01"/>
</dbReference>
<dbReference type="RefSeq" id="XP_048565801.1">
    <property type="nucleotide sequence ID" value="XM_048709844.1"/>
</dbReference>
<evidence type="ECO:0000313" key="2">
    <source>
        <dbReference type="Proteomes" id="UP000015106"/>
    </source>
</evidence>
<sequence>MMTMAEKVPEMVVQTLVDKAVNRAVSFVFGLRGEKRSQEDLMKRLVTAHDDLELKFERTSRLPITETALLRRRMEIKQAFQECHDLLSNLELQQDEGAPSPPKKAKSLFALGTENNLLRPSDVAKFERSVEKADRLLRDLKDGFTLAQYRFYLSPLVAKLLQGRALWYKEEQGSQGRCLMVHTCPSEEHGMLAMLGFKHKDLNRPMAYVYFTVTLRLTESTDIIGIANECLKSLQSLGPQFTSLADLAVGEIAEISSQVLVSPWPWQYADVDLAKLGRIGRQDPFCCKEDGIYSCENKAVPSELTRRFPESVIAMGFNCHISAPRSSATRTRAHRNTHPYLMLTISCAPHCSNAALSDRSLQQAEKAIQTEAIESFVQQPDEPYKMYWFSAHGCASFIVSKPVVETSTSNTRRVSKRNRRGN</sequence>
<dbReference type="EnsemblPlants" id="TuG1812G0300004721.01.T01">
    <property type="protein sequence ID" value="TuG1812G0300004721.01.T01.cds405200"/>
    <property type="gene ID" value="TuG1812G0300004721.01"/>
</dbReference>
<accession>A0A8R7PZ73</accession>
<evidence type="ECO:0000313" key="1">
    <source>
        <dbReference type="EnsemblPlants" id="TuG1812G0300004721.01.T01.cds405200"/>
    </source>
</evidence>
<dbReference type="Pfam" id="PF08224">
    <property type="entry name" value="DUF1719"/>
    <property type="match status" value="1"/>
</dbReference>
<dbReference type="KEGG" id="tua:125545810"/>
<dbReference type="OrthoDB" id="630731at2759"/>
<keyword evidence="2" id="KW-1185">Reference proteome</keyword>
<name>A0A8R7PZ73_TRIUA</name>
<protein>
    <submittedName>
        <fullName evidence="1">Uncharacterized protein</fullName>
    </submittedName>
</protein>
<proteinExistence type="predicted"/>
<dbReference type="GeneID" id="125545810"/>
<dbReference type="PANTHER" id="PTHR33377:SF4">
    <property type="entry name" value="OS07G0285800 PROTEIN"/>
    <property type="match status" value="1"/>
</dbReference>
<dbReference type="AlphaFoldDB" id="A0A8R7PZ73"/>
<dbReference type="RefSeq" id="XP_048565802.1">
    <property type="nucleotide sequence ID" value="XM_048709845.1"/>
</dbReference>
<dbReference type="Proteomes" id="UP000015106">
    <property type="component" value="Chromosome 3"/>
</dbReference>
<organism evidence="1 2">
    <name type="scientific">Triticum urartu</name>
    <name type="common">Red wild einkorn</name>
    <name type="synonym">Crithodium urartu</name>
    <dbReference type="NCBI Taxonomy" id="4572"/>
    <lineage>
        <taxon>Eukaryota</taxon>
        <taxon>Viridiplantae</taxon>
        <taxon>Streptophyta</taxon>
        <taxon>Embryophyta</taxon>
        <taxon>Tracheophyta</taxon>
        <taxon>Spermatophyta</taxon>
        <taxon>Magnoliopsida</taxon>
        <taxon>Liliopsida</taxon>
        <taxon>Poales</taxon>
        <taxon>Poaceae</taxon>
        <taxon>BOP clade</taxon>
        <taxon>Pooideae</taxon>
        <taxon>Triticodae</taxon>
        <taxon>Triticeae</taxon>
        <taxon>Triticinae</taxon>
        <taxon>Triticum</taxon>
    </lineage>
</organism>
<reference evidence="2" key="1">
    <citation type="journal article" date="2013" name="Nature">
        <title>Draft genome of the wheat A-genome progenitor Triticum urartu.</title>
        <authorList>
            <person name="Ling H.Q."/>
            <person name="Zhao S."/>
            <person name="Liu D."/>
            <person name="Wang J."/>
            <person name="Sun H."/>
            <person name="Zhang C."/>
            <person name="Fan H."/>
            <person name="Li D."/>
            <person name="Dong L."/>
            <person name="Tao Y."/>
            <person name="Gao C."/>
            <person name="Wu H."/>
            <person name="Li Y."/>
            <person name="Cui Y."/>
            <person name="Guo X."/>
            <person name="Zheng S."/>
            <person name="Wang B."/>
            <person name="Yu K."/>
            <person name="Liang Q."/>
            <person name="Yang W."/>
            <person name="Lou X."/>
            <person name="Chen J."/>
            <person name="Feng M."/>
            <person name="Jian J."/>
            <person name="Zhang X."/>
            <person name="Luo G."/>
            <person name="Jiang Y."/>
            <person name="Liu J."/>
            <person name="Wang Z."/>
            <person name="Sha Y."/>
            <person name="Zhang B."/>
            <person name="Wu H."/>
            <person name="Tang D."/>
            <person name="Shen Q."/>
            <person name="Xue P."/>
            <person name="Zou S."/>
            <person name="Wang X."/>
            <person name="Liu X."/>
            <person name="Wang F."/>
            <person name="Yang Y."/>
            <person name="An X."/>
            <person name="Dong Z."/>
            <person name="Zhang K."/>
            <person name="Zhang X."/>
            <person name="Luo M.C."/>
            <person name="Dvorak J."/>
            <person name="Tong Y."/>
            <person name="Wang J."/>
            <person name="Yang H."/>
            <person name="Li Z."/>
            <person name="Wang D."/>
            <person name="Zhang A."/>
            <person name="Wang J."/>
        </authorList>
    </citation>
    <scope>NUCLEOTIDE SEQUENCE</scope>
    <source>
        <strain evidence="2">cv. G1812</strain>
    </source>
</reference>
<dbReference type="InterPro" id="IPR013181">
    <property type="entry name" value="DUF1719"/>
</dbReference>
<reference evidence="1" key="3">
    <citation type="submission" date="2022-06" db="UniProtKB">
        <authorList>
            <consortium name="EnsemblPlants"/>
        </authorList>
    </citation>
    <scope>IDENTIFICATION</scope>
</reference>
<dbReference type="SMART" id="SM01157">
    <property type="entry name" value="DUF1719"/>
    <property type="match status" value="1"/>
</dbReference>